<feature type="domain" description="ER-bound oxygenase mpaB/mpaB'/Rubber oxygenase catalytic" evidence="1">
    <location>
        <begin position="16"/>
        <end position="217"/>
    </location>
</feature>
<evidence type="ECO:0000313" key="3">
    <source>
        <dbReference type="Proteomes" id="UP001246372"/>
    </source>
</evidence>
<dbReference type="PANTHER" id="PTHR36124">
    <property type="match status" value="1"/>
</dbReference>
<dbReference type="PANTHER" id="PTHR36124:SF1">
    <property type="entry name" value="ER-BOUND OXYGENASE MPAB_MPAB'_RUBBER OXYGENASE CATALYTIC DOMAIN-CONTAINING PROTEIN"/>
    <property type="match status" value="1"/>
</dbReference>
<evidence type="ECO:0000259" key="1">
    <source>
        <dbReference type="Pfam" id="PF09995"/>
    </source>
</evidence>
<dbReference type="RefSeq" id="WP_315652573.1">
    <property type="nucleotide sequence ID" value="NZ_JAVXZY010000010.1"/>
</dbReference>
<dbReference type="InterPro" id="IPR046366">
    <property type="entry name" value="MPAB"/>
</dbReference>
<evidence type="ECO:0000313" key="2">
    <source>
        <dbReference type="EMBL" id="MDT9001693.1"/>
    </source>
</evidence>
<protein>
    <submittedName>
        <fullName evidence="2">Oxygenase MpaB family protein</fullName>
    </submittedName>
</protein>
<gene>
    <name evidence="2" type="ORF">RQP53_20620</name>
</gene>
<reference evidence="2" key="1">
    <citation type="submission" date="2023-09" db="EMBL/GenBank/DDBJ databases">
        <title>Paucibacter sp. APW11 Genome sequencing and assembly.</title>
        <authorList>
            <person name="Kim I."/>
        </authorList>
    </citation>
    <scope>NUCLEOTIDE SEQUENCE</scope>
    <source>
        <strain evidence="2">APW11</strain>
    </source>
</reference>
<accession>A0ABU3PHU5</accession>
<sequence>MPPAPRSAIEALYYGRRRRLMFRAGTYLALLRSMAVGDLVQHFYRHSALVAHTQARLARTRNTLRQLICHGFDSDEGRQALARLRAAHAGVDASADDYRYVLALFMLEPLRWNEARGGAPLDEAEATLLLDFWARVGEAMGLPDCRLDLAAWRAFQRRYEQQRWCYTPEGEQLARACLREVVTLSLPWGTRGLFRALMLRGLDPALRELLRLPAAPWWARLIG</sequence>
<comment type="caution">
    <text evidence="2">The sequence shown here is derived from an EMBL/GenBank/DDBJ whole genome shotgun (WGS) entry which is preliminary data.</text>
</comment>
<organism evidence="2 3">
    <name type="scientific">Roseateles aquae</name>
    <dbReference type="NCBI Taxonomy" id="3077235"/>
    <lineage>
        <taxon>Bacteria</taxon>
        <taxon>Pseudomonadati</taxon>
        <taxon>Pseudomonadota</taxon>
        <taxon>Betaproteobacteria</taxon>
        <taxon>Burkholderiales</taxon>
        <taxon>Sphaerotilaceae</taxon>
        <taxon>Roseateles</taxon>
    </lineage>
</organism>
<dbReference type="InterPro" id="IPR018713">
    <property type="entry name" value="MPAB/Lcp_cat_dom"/>
</dbReference>
<dbReference type="Proteomes" id="UP001246372">
    <property type="component" value="Unassembled WGS sequence"/>
</dbReference>
<name>A0ABU3PHU5_9BURK</name>
<proteinExistence type="predicted"/>
<keyword evidence="3" id="KW-1185">Reference proteome</keyword>
<dbReference type="EMBL" id="JAVXZY010000010">
    <property type="protein sequence ID" value="MDT9001693.1"/>
    <property type="molecule type" value="Genomic_DNA"/>
</dbReference>
<dbReference type="Pfam" id="PF09995">
    <property type="entry name" value="MPAB_Lcp_cat"/>
    <property type="match status" value="1"/>
</dbReference>